<organism evidence="3 4">
    <name type="scientific">Kineosphaera limosa NBRC 100340</name>
    <dbReference type="NCBI Taxonomy" id="1184609"/>
    <lineage>
        <taxon>Bacteria</taxon>
        <taxon>Bacillati</taxon>
        <taxon>Actinomycetota</taxon>
        <taxon>Actinomycetes</taxon>
        <taxon>Micrococcales</taxon>
        <taxon>Dermatophilaceae</taxon>
        <taxon>Kineosphaera</taxon>
    </lineage>
</organism>
<gene>
    <name evidence="3" type="ORF">KILIM_032_00510</name>
</gene>
<dbReference type="RefSeq" id="WP_006592697.1">
    <property type="nucleotide sequence ID" value="NZ_BAHD01000032.1"/>
</dbReference>
<sequence length="318" mass="31176">MSNIFCAECGTKMDAGAVFCDGCGHRVEASPGDGTAALGSLSTPPADPSATLMAARSGERATPSGDAAAQGAAGPYSAFPPQPAAQPGPYYAAPATAPAANGNRNRILIGAGAAVLVAAGFFGGTHLFGGDDQADAQPTPVASAGAEAGDAKGKAAGGEASVPTGAVGELTPAPGSSQAPGDAVADEAKRLAAEQAAADQAAAEKAAADKARAERVAAPRAETALAPIDQRYQIYARSSGYGGAFPNAATLTSRTSRPFMRAVADAYAASGASGGSIALSNVYSSVTGKTYRMACNAQSDSTVICSGGVDARVLLYAR</sequence>
<dbReference type="EMBL" id="BAHD01000032">
    <property type="protein sequence ID" value="GAB96165.1"/>
    <property type="molecule type" value="Genomic_DNA"/>
</dbReference>
<evidence type="ECO:0000256" key="1">
    <source>
        <dbReference type="SAM" id="MobiDB-lite"/>
    </source>
</evidence>
<dbReference type="Proteomes" id="UP000008366">
    <property type="component" value="Unassembled WGS sequence"/>
</dbReference>
<feature type="domain" description="Zinc-ribbon" evidence="2">
    <location>
        <begin position="5"/>
        <end position="26"/>
    </location>
</feature>
<dbReference type="OrthoDB" id="5150289at2"/>
<accession>K6WAD6</accession>
<reference evidence="3 4" key="1">
    <citation type="submission" date="2012-08" db="EMBL/GenBank/DDBJ databases">
        <title>Whole genome shotgun sequence of Kineosphaera limosa NBRC 100340.</title>
        <authorList>
            <person name="Yoshida I."/>
            <person name="Isaki S."/>
            <person name="Hosoyama A."/>
            <person name="Tsuchikane K."/>
            <person name="Katsumata H."/>
            <person name="Ando Y."/>
            <person name="Ohji S."/>
            <person name="Hamada M."/>
            <person name="Tamura T."/>
            <person name="Yamazoe A."/>
            <person name="Yamazaki S."/>
            <person name="Fujita N."/>
        </authorList>
    </citation>
    <scope>NUCLEOTIDE SEQUENCE [LARGE SCALE GENOMIC DNA]</scope>
    <source>
        <strain evidence="3 4">NBRC 100340</strain>
    </source>
</reference>
<evidence type="ECO:0000313" key="4">
    <source>
        <dbReference type="Proteomes" id="UP000008366"/>
    </source>
</evidence>
<dbReference type="Pfam" id="PF13240">
    <property type="entry name" value="Zn_Ribbon_1"/>
    <property type="match status" value="1"/>
</dbReference>
<dbReference type="eggNOG" id="ENOG50329A4">
    <property type="taxonomic scope" value="Bacteria"/>
</dbReference>
<dbReference type="STRING" id="1184609.KILIM_032_00510"/>
<dbReference type="InterPro" id="IPR026870">
    <property type="entry name" value="Zinc_ribbon_dom"/>
</dbReference>
<evidence type="ECO:0000313" key="3">
    <source>
        <dbReference type="EMBL" id="GAB96165.1"/>
    </source>
</evidence>
<name>K6WAD6_9MICO</name>
<feature type="compositionally biased region" description="Low complexity" evidence="1">
    <location>
        <begin position="61"/>
        <end position="77"/>
    </location>
</feature>
<proteinExistence type="predicted"/>
<comment type="caution">
    <text evidence="3">The sequence shown here is derived from an EMBL/GenBank/DDBJ whole genome shotgun (WGS) entry which is preliminary data.</text>
</comment>
<dbReference type="AlphaFoldDB" id="K6WAD6"/>
<feature type="region of interest" description="Disordered" evidence="1">
    <location>
        <begin position="35"/>
        <end position="81"/>
    </location>
</feature>
<feature type="region of interest" description="Disordered" evidence="1">
    <location>
        <begin position="133"/>
        <end position="184"/>
    </location>
</feature>
<evidence type="ECO:0000259" key="2">
    <source>
        <dbReference type="Pfam" id="PF13240"/>
    </source>
</evidence>
<keyword evidence="4" id="KW-1185">Reference proteome</keyword>
<protein>
    <recommendedName>
        <fullName evidence="2">Zinc-ribbon domain-containing protein</fullName>
    </recommendedName>
</protein>